<sequence>MTPVSNRGIGYAACALFDRAEVLEMLSAELTRLAFRAAVQALAKPLAPVFAERARDLAVDMSKSAAALRRAGETLAPEEALRARVARDGALVPVVAALGGGAWLWRQIDTGRAWMVVRPLATALLSSRQPAAAANYTVSITARPSGAVVAPQTLEDRVRRIPDGDTHIRIERFGERVELYLSGTNFVGGPTDPWNALSNVDLARTASAASLVAVRTALTEASVTPTTPITMTGHSQGGLIALALAESGSYRVEGVITVGTPAGIIGDTPGVPTIHLIHPTDPVPPLGGLVSHTSTTWVIEPDGGGALFDVHHNSAYVSSARHLDELRDFEVERLLARVNSSGRGLRSDVRAVTEVNP</sequence>
<evidence type="ECO:0000313" key="2">
    <source>
        <dbReference type="EMBL" id="CAB4584328.1"/>
    </source>
</evidence>
<dbReference type="InterPro" id="IPR029058">
    <property type="entry name" value="AB_hydrolase_fold"/>
</dbReference>
<dbReference type="Gene3D" id="3.40.50.1820">
    <property type="entry name" value="alpha/beta hydrolase"/>
    <property type="match status" value="1"/>
</dbReference>
<protein>
    <submittedName>
        <fullName evidence="2">Unannotated protein</fullName>
    </submittedName>
</protein>
<dbReference type="AlphaFoldDB" id="A0A6J6FIR8"/>
<dbReference type="Pfam" id="PF06259">
    <property type="entry name" value="Abhydrolase_8"/>
    <property type="match status" value="1"/>
</dbReference>
<gene>
    <name evidence="2" type="ORF">UFOPK1788_00110</name>
</gene>
<proteinExistence type="predicted"/>
<feature type="domain" description="DUF1023" evidence="1">
    <location>
        <begin position="201"/>
        <end position="261"/>
    </location>
</feature>
<dbReference type="EMBL" id="CAEZUE010000006">
    <property type="protein sequence ID" value="CAB4584328.1"/>
    <property type="molecule type" value="Genomic_DNA"/>
</dbReference>
<accession>A0A6J6FIR8</accession>
<dbReference type="InterPro" id="IPR010427">
    <property type="entry name" value="DUF1023"/>
</dbReference>
<dbReference type="SUPFAM" id="SSF53474">
    <property type="entry name" value="alpha/beta-Hydrolases"/>
    <property type="match status" value="1"/>
</dbReference>
<reference evidence="2" key="1">
    <citation type="submission" date="2020-05" db="EMBL/GenBank/DDBJ databases">
        <authorList>
            <person name="Chiriac C."/>
            <person name="Salcher M."/>
            <person name="Ghai R."/>
            <person name="Kavagutti S V."/>
        </authorList>
    </citation>
    <scope>NUCLEOTIDE SEQUENCE</scope>
</reference>
<evidence type="ECO:0000259" key="1">
    <source>
        <dbReference type="Pfam" id="PF06259"/>
    </source>
</evidence>
<name>A0A6J6FIR8_9ZZZZ</name>
<organism evidence="2">
    <name type="scientific">freshwater metagenome</name>
    <dbReference type="NCBI Taxonomy" id="449393"/>
    <lineage>
        <taxon>unclassified sequences</taxon>
        <taxon>metagenomes</taxon>
        <taxon>ecological metagenomes</taxon>
    </lineage>
</organism>